<dbReference type="EMBL" id="JAKMXF010000343">
    <property type="protein sequence ID" value="KAI6647192.1"/>
    <property type="molecule type" value="Genomic_DNA"/>
</dbReference>
<dbReference type="InterPro" id="IPR013083">
    <property type="entry name" value="Znf_RING/FYVE/PHD"/>
</dbReference>
<comment type="caution">
    <text evidence="6">The sequence shown here is derived from an EMBL/GenBank/DDBJ whole genome shotgun (WGS) entry which is preliminary data.</text>
</comment>
<feature type="domain" description="TRAF-type" evidence="5">
    <location>
        <begin position="76"/>
        <end position="118"/>
    </location>
</feature>
<feature type="zinc finger region" description="TRAF-type" evidence="4">
    <location>
        <begin position="157"/>
        <end position="203"/>
    </location>
</feature>
<dbReference type="Proteomes" id="UP001165289">
    <property type="component" value="Unassembled WGS sequence"/>
</dbReference>
<evidence type="ECO:0000259" key="5">
    <source>
        <dbReference type="PROSITE" id="PS50145"/>
    </source>
</evidence>
<dbReference type="PANTHER" id="PTHR10131">
    <property type="entry name" value="TNF RECEPTOR ASSOCIATED FACTOR"/>
    <property type="match status" value="1"/>
</dbReference>
<dbReference type="SUPFAM" id="SSF49599">
    <property type="entry name" value="TRAF domain-like"/>
    <property type="match status" value="1"/>
</dbReference>
<proteinExistence type="predicted"/>
<feature type="zinc finger region" description="TRAF-type" evidence="4">
    <location>
        <begin position="293"/>
        <end position="339"/>
    </location>
</feature>
<dbReference type="Gene3D" id="3.30.40.10">
    <property type="entry name" value="Zinc/RING finger domain, C3HC4 (zinc finger)"/>
    <property type="match status" value="5"/>
</dbReference>
<reference evidence="6 7" key="1">
    <citation type="journal article" date="2023" name="BMC Biol.">
        <title>The compact genome of the sponge Oopsacas minuta (Hexactinellida) is lacking key metazoan core genes.</title>
        <authorList>
            <person name="Santini S."/>
            <person name="Schenkelaars Q."/>
            <person name="Jourda C."/>
            <person name="Duchesne M."/>
            <person name="Belahbib H."/>
            <person name="Rocher C."/>
            <person name="Selva M."/>
            <person name="Riesgo A."/>
            <person name="Vervoort M."/>
            <person name="Leys S.P."/>
            <person name="Kodjabachian L."/>
            <person name="Le Bivic A."/>
            <person name="Borchiellini C."/>
            <person name="Claverie J.M."/>
            <person name="Renard E."/>
        </authorList>
    </citation>
    <scope>NUCLEOTIDE SEQUENCE [LARGE SCALE GENOMIC DNA]</scope>
    <source>
        <strain evidence="6">SPO-2</strain>
    </source>
</reference>
<evidence type="ECO:0000256" key="4">
    <source>
        <dbReference type="PROSITE-ProRule" id="PRU00207"/>
    </source>
</evidence>
<keyword evidence="1 4" id="KW-0479">Metal-binding</keyword>
<evidence type="ECO:0000256" key="1">
    <source>
        <dbReference type="ARBA" id="ARBA00022723"/>
    </source>
</evidence>
<dbReference type="InterPro" id="IPR001293">
    <property type="entry name" value="Znf_TRAF"/>
</dbReference>
<dbReference type="Pfam" id="PF02176">
    <property type="entry name" value="zf-TRAF"/>
    <property type="match status" value="2"/>
</dbReference>
<evidence type="ECO:0000256" key="3">
    <source>
        <dbReference type="ARBA" id="ARBA00022833"/>
    </source>
</evidence>
<gene>
    <name evidence="6" type="ORF">LOD99_12189</name>
</gene>
<evidence type="ECO:0000256" key="2">
    <source>
        <dbReference type="ARBA" id="ARBA00022771"/>
    </source>
</evidence>
<feature type="domain" description="TRAF-type" evidence="5">
    <location>
        <begin position="293"/>
        <end position="339"/>
    </location>
</feature>
<feature type="domain" description="TRAF-type" evidence="5">
    <location>
        <begin position="211"/>
        <end position="264"/>
    </location>
</feature>
<feature type="domain" description="TRAF-type" evidence="5">
    <location>
        <begin position="157"/>
        <end position="203"/>
    </location>
</feature>
<dbReference type="AlphaFoldDB" id="A0AAV7JEI3"/>
<organism evidence="6 7">
    <name type="scientific">Oopsacas minuta</name>
    <dbReference type="NCBI Taxonomy" id="111878"/>
    <lineage>
        <taxon>Eukaryota</taxon>
        <taxon>Metazoa</taxon>
        <taxon>Porifera</taxon>
        <taxon>Hexactinellida</taxon>
        <taxon>Hexasterophora</taxon>
        <taxon>Lyssacinosida</taxon>
        <taxon>Leucopsacidae</taxon>
        <taxon>Oopsacas</taxon>
    </lineage>
</organism>
<keyword evidence="2 4" id="KW-0863">Zinc-finger</keyword>
<name>A0AAV7JEI3_9METZ</name>
<keyword evidence="7" id="KW-1185">Reference proteome</keyword>
<evidence type="ECO:0000313" key="7">
    <source>
        <dbReference type="Proteomes" id="UP001165289"/>
    </source>
</evidence>
<dbReference type="PROSITE" id="PS50145">
    <property type="entry name" value="ZF_TRAF"/>
    <property type="match status" value="4"/>
</dbReference>
<keyword evidence="3 4" id="KW-0862">Zinc</keyword>
<feature type="zinc finger region" description="TRAF-type" evidence="4">
    <location>
        <begin position="76"/>
        <end position="118"/>
    </location>
</feature>
<accession>A0AAV7JEI3</accession>
<sequence length="537" mass="63330">MATECVEYLEPEKGILRKAYFSATSGEYFCKCCKNLLEQAEPNGQVRKIVHSLKSSCPLYKRGCEGIGKLGKAEKHLNICEYVYEQCKLGCEIVLPRHELQIHMREHCVKREITCEYCDQYFKVCDMGYHMNQCDKMQRTRELGCDTVMCHEIMAQHLENSCRVEEECKLGCGRVLPRNELKIHISEECYYRKILCEHCQRDFKVCEMRNHLEECPAMLLKCELKCGTVVCREDMAQHLEKYCRRGIEHCKLGCGIELSRDELEMHVNDECVQRMMPCEYCHIDFKACDMSNHNKKCQKMPISCELGCDILVCREDKDRHIEEECVEKKVECPFIKYKCEVGLIKRKELNQHLKEKRTEHTELKLRAMEETVMKQSEMIRKQSEMIAKQNEMNDKQSEMIAKQSERICIQNEQLKTLFFITNTIKLEWRIPNVVKFIRYCTPSTFQQFQVDRFNFTLELIYDSIYIHYPRQELSKVKVHFIFRIINHNNSDVIWESKGNITEIKQTGGDINAIAKIPAREEFIRDDGIDLEILVTLL</sequence>
<dbReference type="GO" id="GO:0008270">
    <property type="term" value="F:zinc ion binding"/>
    <property type="evidence" value="ECO:0007669"/>
    <property type="project" value="UniProtKB-KW"/>
</dbReference>
<evidence type="ECO:0000313" key="6">
    <source>
        <dbReference type="EMBL" id="KAI6647192.1"/>
    </source>
</evidence>
<dbReference type="PANTHER" id="PTHR10131:SF94">
    <property type="entry name" value="TNF RECEPTOR-ASSOCIATED FACTOR 4"/>
    <property type="match status" value="1"/>
</dbReference>
<feature type="zinc finger region" description="TRAF-type" evidence="4">
    <location>
        <begin position="211"/>
        <end position="264"/>
    </location>
</feature>
<protein>
    <recommendedName>
        <fullName evidence="5">TRAF-type domain-containing protein</fullName>
    </recommendedName>
</protein>